<feature type="domain" description="NYN" evidence="1">
    <location>
        <begin position="3"/>
        <end position="151"/>
    </location>
</feature>
<protein>
    <submittedName>
        <fullName evidence="2">NYN domain-containing protein</fullName>
    </submittedName>
</protein>
<dbReference type="Gene3D" id="3.40.50.1010">
    <property type="entry name" value="5'-nuclease"/>
    <property type="match status" value="1"/>
</dbReference>
<organism evidence="2 3">
    <name type="scientific">Methermicoccus shengliensis</name>
    <dbReference type="NCBI Taxonomy" id="660064"/>
    <lineage>
        <taxon>Archaea</taxon>
        <taxon>Methanobacteriati</taxon>
        <taxon>Methanobacteriota</taxon>
        <taxon>Stenosarchaea group</taxon>
        <taxon>Methanomicrobia</taxon>
        <taxon>Methanosarcinales</taxon>
        <taxon>Methermicoccaceae</taxon>
        <taxon>Methermicoccus</taxon>
    </lineage>
</organism>
<dbReference type="RefSeq" id="WP_042685217.1">
    <property type="nucleotide sequence ID" value="NZ_DUIH01000013.1"/>
</dbReference>
<gene>
    <name evidence="2" type="ORF">HA299_04465</name>
</gene>
<dbReference type="PANTHER" id="PTHR35811">
    <property type="entry name" value="SLR1870 PROTEIN"/>
    <property type="match status" value="1"/>
</dbReference>
<accession>A0A832VN14</accession>
<evidence type="ECO:0000313" key="3">
    <source>
        <dbReference type="Proteomes" id="UP000600363"/>
    </source>
</evidence>
<dbReference type="AlphaFoldDB" id="A0A832VN14"/>
<evidence type="ECO:0000259" key="1">
    <source>
        <dbReference type="Pfam" id="PF01936"/>
    </source>
</evidence>
<reference evidence="2" key="1">
    <citation type="journal article" date="2020" name="bioRxiv">
        <title>A rank-normalized archaeal taxonomy based on genome phylogeny resolves widespread incomplete and uneven classifications.</title>
        <authorList>
            <person name="Rinke C."/>
            <person name="Chuvochina M."/>
            <person name="Mussig A.J."/>
            <person name="Chaumeil P.-A."/>
            <person name="Waite D.W."/>
            <person name="Whitman W.B."/>
            <person name="Parks D.H."/>
            <person name="Hugenholtz P."/>
        </authorList>
    </citation>
    <scope>NUCLEOTIDE SEQUENCE</scope>
    <source>
        <strain evidence="2">UBA12518</strain>
    </source>
</reference>
<proteinExistence type="predicted"/>
<dbReference type="InterPro" id="IPR021139">
    <property type="entry name" value="NYN"/>
</dbReference>
<dbReference type="Proteomes" id="UP000600363">
    <property type="component" value="Unassembled WGS sequence"/>
</dbReference>
<sequence length="172" mass="19654">MGKVAVFIDHSNMFNSCVNAQEKYDFELISRFVQTLGIPVVGKVYLNANIKGGDAGLVDRLFYKYFENGYEPVYAPEYIYLEHSKSLSGSMMARDIIQTVYEKPYVDTFVIVSGDKDFLPVVRKLVELNKNVVVLGVEASTAQPLIHECERLQQQFVDYLSLKEAFESDEEW</sequence>
<dbReference type="PANTHER" id="PTHR35811:SF1">
    <property type="entry name" value="HTH OST-TYPE DOMAIN-CONTAINING PROTEIN"/>
    <property type="match status" value="1"/>
</dbReference>
<dbReference type="GO" id="GO:0004540">
    <property type="term" value="F:RNA nuclease activity"/>
    <property type="evidence" value="ECO:0007669"/>
    <property type="project" value="InterPro"/>
</dbReference>
<dbReference type="EMBL" id="DUIH01000013">
    <property type="protein sequence ID" value="HIH69856.1"/>
    <property type="molecule type" value="Genomic_DNA"/>
</dbReference>
<evidence type="ECO:0000313" key="2">
    <source>
        <dbReference type="EMBL" id="HIH69856.1"/>
    </source>
</evidence>
<dbReference type="Pfam" id="PF01936">
    <property type="entry name" value="NYN"/>
    <property type="match status" value="1"/>
</dbReference>
<comment type="caution">
    <text evidence="2">The sequence shown here is derived from an EMBL/GenBank/DDBJ whole genome shotgun (WGS) entry which is preliminary data.</text>
</comment>
<name>A0A832VN14_9EURY</name>